<dbReference type="Proteomes" id="UP000193920">
    <property type="component" value="Unassembled WGS sequence"/>
</dbReference>
<evidence type="ECO:0000313" key="5">
    <source>
        <dbReference type="Proteomes" id="UP000193920"/>
    </source>
</evidence>
<dbReference type="PANTHER" id="PTHR24123">
    <property type="entry name" value="ANKYRIN REPEAT-CONTAINING"/>
    <property type="match status" value="1"/>
</dbReference>
<keyword evidence="5" id="KW-1185">Reference proteome</keyword>
<dbReference type="STRING" id="1754190.A0A1Y2EID6"/>
<dbReference type="AlphaFoldDB" id="A0A1Y2EID6"/>
<dbReference type="SMART" id="SM00248">
    <property type="entry name" value="ANK"/>
    <property type="match status" value="4"/>
</dbReference>
<dbReference type="InterPro" id="IPR051165">
    <property type="entry name" value="Multifunctional_ANK_Repeat"/>
</dbReference>
<evidence type="ECO:0000313" key="4">
    <source>
        <dbReference type="EMBL" id="ORY70555.1"/>
    </source>
</evidence>
<accession>A0A1Y2EID6</accession>
<name>A0A1Y2EID6_9FUNG</name>
<dbReference type="Pfam" id="PF12796">
    <property type="entry name" value="Ank_2"/>
    <property type="match status" value="1"/>
</dbReference>
<dbReference type="InterPro" id="IPR036770">
    <property type="entry name" value="Ankyrin_rpt-contain_sf"/>
</dbReference>
<dbReference type="OrthoDB" id="9995210at2759"/>
<evidence type="ECO:0000256" key="1">
    <source>
        <dbReference type="ARBA" id="ARBA00022737"/>
    </source>
</evidence>
<evidence type="ECO:0000256" key="2">
    <source>
        <dbReference type="ARBA" id="ARBA00023043"/>
    </source>
</evidence>
<protein>
    <submittedName>
        <fullName evidence="4">Ankyrin</fullName>
    </submittedName>
</protein>
<dbReference type="InterPro" id="IPR002110">
    <property type="entry name" value="Ankyrin_rpt"/>
</dbReference>
<organism evidence="4 5">
    <name type="scientific">Neocallimastix californiae</name>
    <dbReference type="NCBI Taxonomy" id="1754190"/>
    <lineage>
        <taxon>Eukaryota</taxon>
        <taxon>Fungi</taxon>
        <taxon>Fungi incertae sedis</taxon>
        <taxon>Chytridiomycota</taxon>
        <taxon>Chytridiomycota incertae sedis</taxon>
        <taxon>Neocallimastigomycetes</taxon>
        <taxon>Neocallimastigales</taxon>
        <taxon>Neocallimastigaceae</taxon>
        <taxon>Neocallimastix</taxon>
    </lineage>
</organism>
<reference evidence="4 5" key="1">
    <citation type="submission" date="2016-08" db="EMBL/GenBank/DDBJ databases">
        <title>A Parts List for Fungal Cellulosomes Revealed by Comparative Genomics.</title>
        <authorList>
            <consortium name="DOE Joint Genome Institute"/>
            <person name="Haitjema C.H."/>
            <person name="Gilmore S.P."/>
            <person name="Henske J.K."/>
            <person name="Solomon K.V."/>
            <person name="De Groot R."/>
            <person name="Kuo A."/>
            <person name="Mondo S.J."/>
            <person name="Salamov A.A."/>
            <person name="Labutti K."/>
            <person name="Zhao Z."/>
            <person name="Chiniquy J."/>
            <person name="Barry K."/>
            <person name="Brewer H.M."/>
            <person name="Purvine S.O."/>
            <person name="Wright A.T."/>
            <person name="Boxma B."/>
            <person name="Van Alen T."/>
            <person name="Hackstein J.H."/>
            <person name="Baker S.E."/>
            <person name="Grigoriev I.V."/>
            <person name="O'Malley M.A."/>
        </authorList>
    </citation>
    <scope>NUCLEOTIDE SEQUENCE [LARGE SCALE GENOMIC DNA]</scope>
    <source>
        <strain evidence="4 5">G1</strain>
    </source>
</reference>
<gene>
    <name evidence="4" type="ORF">LY90DRAFT_504124</name>
</gene>
<dbReference type="PROSITE" id="PS50088">
    <property type="entry name" value="ANK_REPEAT"/>
    <property type="match status" value="1"/>
</dbReference>
<feature type="repeat" description="ANK" evidence="3">
    <location>
        <begin position="108"/>
        <end position="140"/>
    </location>
</feature>
<dbReference type="PANTHER" id="PTHR24123:SF33">
    <property type="entry name" value="PROTEIN HOS4"/>
    <property type="match status" value="1"/>
</dbReference>
<sequence length="231" mass="26998">MNVSPYIQDEDDININKTNHQGESVLTYCIKNNIIEPICKFLLHNTNIDVNITDNEGKTPAMYLTEKGLYLNLLKLHAKRCSYGYINMNGIKELLKNDPTVINEVNNKNENELIIASKINQVKVVEILLERGIYIDHQDNFGNMALHYAVDIQEPYLIYKLMSKKSNVHLKNNEVKFNNQSTNKYFEEIQKYVIPYANNNFPDFKSTNEMENTKYDIYQRNATTLLIKEQY</sequence>
<dbReference type="Gene3D" id="1.25.40.20">
    <property type="entry name" value="Ankyrin repeat-containing domain"/>
    <property type="match status" value="2"/>
</dbReference>
<dbReference type="EMBL" id="MCOG01000043">
    <property type="protein sequence ID" value="ORY70555.1"/>
    <property type="molecule type" value="Genomic_DNA"/>
</dbReference>
<keyword evidence="1" id="KW-0677">Repeat</keyword>
<dbReference type="SUPFAM" id="SSF48403">
    <property type="entry name" value="Ankyrin repeat"/>
    <property type="match status" value="1"/>
</dbReference>
<keyword evidence="2 3" id="KW-0040">ANK repeat</keyword>
<proteinExistence type="predicted"/>
<evidence type="ECO:0000256" key="3">
    <source>
        <dbReference type="PROSITE-ProRule" id="PRU00023"/>
    </source>
</evidence>
<comment type="caution">
    <text evidence="4">The sequence shown here is derived from an EMBL/GenBank/DDBJ whole genome shotgun (WGS) entry which is preliminary data.</text>
</comment>